<dbReference type="NCBIfam" id="TIGR00042">
    <property type="entry name" value="RdgB/HAM1 family non-canonical purine NTP pyrophosphatase"/>
    <property type="match status" value="1"/>
</dbReference>
<comment type="catalytic activity">
    <reaction evidence="7">
        <text>ITP + H2O = IMP + diphosphate + H(+)</text>
        <dbReference type="Rhea" id="RHEA:29399"/>
        <dbReference type="ChEBI" id="CHEBI:15377"/>
        <dbReference type="ChEBI" id="CHEBI:15378"/>
        <dbReference type="ChEBI" id="CHEBI:33019"/>
        <dbReference type="ChEBI" id="CHEBI:58053"/>
        <dbReference type="ChEBI" id="CHEBI:61402"/>
        <dbReference type="EC" id="3.6.1.66"/>
    </reaction>
</comment>
<dbReference type="PANTHER" id="PTHR11067">
    <property type="entry name" value="INOSINE TRIPHOSPHATE PYROPHOSPHATASE/HAM1 PROTEIN"/>
    <property type="match status" value="1"/>
</dbReference>
<comment type="caution">
    <text evidence="9">The sequence shown here is derived from an EMBL/GenBank/DDBJ whole genome shotgun (WGS) entry which is preliminary data.</text>
</comment>
<feature type="binding site" evidence="7">
    <location>
        <position position="70"/>
    </location>
    <ligand>
        <name>Mg(2+)</name>
        <dbReference type="ChEBI" id="CHEBI:18420"/>
    </ligand>
</feature>
<dbReference type="PANTHER" id="PTHR11067:SF9">
    <property type="entry name" value="INOSINE TRIPHOSPHATE PYROPHOSPHATASE"/>
    <property type="match status" value="1"/>
</dbReference>
<evidence type="ECO:0000256" key="6">
    <source>
        <dbReference type="ARBA" id="ARBA00023080"/>
    </source>
</evidence>
<dbReference type="CDD" id="cd00515">
    <property type="entry name" value="HAM1"/>
    <property type="match status" value="1"/>
</dbReference>
<evidence type="ECO:0000256" key="2">
    <source>
        <dbReference type="ARBA" id="ARBA00022723"/>
    </source>
</evidence>
<dbReference type="GO" id="GO:0036220">
    <property type="term" value="F:ITP diphosphatase activity"/>
    <property type="evidence" value="ECO:0007669"/>
    <property type="project" value="UniProtKB-EC"/>
</dbReference>
<dbReference type="NCBIfam" id="NF011397">
    <property type="entry name" value="PRK14822.1"/>
    <property type="match status" value="1"/>
</dbReference>
<evidence type="ECO:0000313" key="9">
    <source>
        <dbReference type="EMBL" id="MFC4388318.1"/>
    </source>
</evidence>
<feature type="binding site" evidence="7">
    <location>
        <position position="176"/>
    </location>
    <ligand>
        <name>substrate</name>
    </ligand>
</feature>
<feature type="binding site" evidence="7">
    <location>
        <begin position="153"/>
        <end position="156"/>
    </location>
    <ligand>
        <name>substrate</name>
    </ligand>
</feature>
<name>A0ABV8VZS5_9BACI</name>
<feature type="binding site" evidence="7">
    <location>
        <begin position="8"/>
        <end position="13"/>
    </location>
    <ligand>
        <name>substrate</name>
    </ligand>
</feature>
<dbReference type="EC" id="3.6.1.66" evidence="7"/>
<comment type="catalytic activity">
    <reaction evidence="7">
        <text>XTP + H2O = XMP + diphosphate + H(+)</text>
        <dbReference type="Rhea" id="RHEA:28610"/>
        <dbReference type="ChEBI" id="CHEBI:15377"/>
        <dbReference type="ChEBI" id="CHEBI:15378"/>
        <dbReference type="ChEBI" id="CHEBI:33019"/>
        <dbReference type="ChEBI" id="CHEBI:57464"/>
        <dbReference type="ChEBI" id="CHEBI:61314"/>
        <dbReference type="EC" id="3.6.1.66"/>
    </reaction>
</comment>
<evidence type="ECO:0000256" key="8">
    <source>
        <dbReference type="RuleBase" id="RU003781"/>
    </source>
</evidence>
<evidence type="ECO:0000256" key="4">
    <source>
        <dbReference type="ARBA" id="ARBA00022801"/>
    </source>
</evidence>
<dbReference type="InterPro" id="IPR020922">
    <property type="entry name" value="dITP/XTP_pyrophosphatase"/>
</dbReference>
<dbReference type="InterPro" id="IPR002637">
    <property type="entry name" value="RdgB/HAM1"/>
</dbReference>
<comment type="catalytic activity">
    <reaction evidence="7">
        <text>dITP + H2O = dIMP + diphosphate + H(+)</text>
        <dbReference type="Rhea" id="RHEA:28342"/>
        <dbReference type="ChEBI" id="CHEBI:15377"/>
        <dbReference type="ChEBI" id="CHEBI:15378"/>
        <dbReference type="ChEBI" id="CHEBI:33019"/>
        <dbReference type="ChEBI" id="CHEBI:61194"/>
        <dbReference type="ChEBI" id="CHEBI:61382"/>
        <dbReference type="EC" id="3.6.1.66"/>
    </reaction>
</comment>
<comment type="subunit">
    <text evidence="7">Homodimer.</text>
</comment>
<comment type="similarity">
    <text evidence="1 7 8">Belongs to the HAM1 NTPase family.</text>
</comment>
<dbReference type="EMBL" id="JBHSDV010000003">
    <property type="protein sequence ID" value="MFC4388318.1"/>
    <property type="molecule type" value="Genomic_DNA"/>
</dbReference>
<evidence type="ECO:0000313" key="10">
    <source>
        <dbReference type="Proteomes" id="UP001595880"/>
    </source>
</evidence>
<protein>
    <recommendedName>
        <fullName evidence="7">dITP/XTP pyrophosphatase</fullName>
        <ecNumber evidence="7">3.6.1.66</ecNumber>
    </recommendedName>
    <alternativeName>
        <fullName evidence="7">Non-canonical purine NTP pyrophosphatase</fullName>
    </alternativeName>
    <alternativeName>
        <fullName evidence="7">Non-standard purine NTP pyrophosphatase</fullName>
    </alternativeName>
    <alternativeName>
        <fullName evidence="7">Nucleoside-triphosphate diphosphatase</fullName>
    </alternativeName>
    <alternativeName>
        <fullName evidence="7">Nucleoside-triphosphate pyrophosphatase</fullName>
        <shortName evidence="7">NTPase</shortName>
    </alternativeName>
</protein>
<keyword evidence="5 7" id="KW-0460">Magnesium</keyword>
<reference evidence="10" key="1">
    <citation type="journal article" date="2019" name="Int. J. Syst. Evol. Microbiol.">
        <title>The Global Catalogue of Microorganisms (GCM) 10K type strain sequencing project: providing services to taxonomists for standard genome sequencing and annotation.</title>
        <authorList>
            <consortium name="The Broad Institute Genomics Platform"/>
            <consortium name="The Broad Institute Genome Sequencing Center for Infectious Disease"/>
            <person name="Wu L."/>
            <person name="Ma J."/>
        </authorList>
    </citation>
    <scope>NUCLEOTIDE SEQUENCE [LARGE SCALE GENOMIC DNA]</scope>
    <source>
        <strain evidence="10">KACC 14058</strain>
    </source>
</reference>
<organism evidence="9 10">
    <name type="scientific">Gracilibacillus marinus</name>
    <dbReference type="NCBI Taxonomy" id="630535"/>
    <lineage>
        <taxon>Bacteria</taxon>
        <taxon>Bacillati</taxon>
        <taxon>Bacillota</taxon>
        <taxon>Bacilli</taxon>
        <taxon>Bacillales</taxon>
        <taxon>Bacillaceae</taxon>
        <taxon>Gracilibacillus</taxon>
    </lineage>
</organism>
<feature type="active site" description="Proton acceptor" evidence="7">
    <location>
        <position position="70"/>
    </location>
</feature>
<evidence type="ECO:0000256" key="3">
    <source>
        <dbReference type="ARBA" id="ARBA00022741"/>
    </source>
</evidence>
<evidence type="ECO:0000256" key="5">
    <source>
        <dbReference type="ARBA" id="ARBA00022842"/>
    </source>
</evidence>
<dbReference type="Proteomes" id="UP001595880">
    <property type="component" value="Unassembled WGS sequence"/>
</dbReference>
<keyword evidence="6 7" id="KW-0546">Nucleotide metabolism</keyword>
<keyword evidence="2 7" id="KW-0479">Metal-binding</keyword>
<feature type="binding site" evidence="7">
    <location>
        <position position="71"/>
    </location>
    <ligand>
        <name>substrate</name>
    </ligand>
</feature>
<keyword evidence="10" id="KW-1185">Reference proteome</keyword>
<evidence type="ECO:0000256" key="7">
    <source>
        <dbReference type="HAMAP-Rule" id="MF_01405"/>
    </source>
</evidence>
<feature type="binding site" evidence="7">
    <location>
        <begin position="181"/>
        <end position="182"/>
    </location>
    <ligand>
        <name>substrate</name>
    </ligand>
</feature>
<dbReference type="Pfam" id="PF01725">
    <property type="entry name" value="Ham1p_like"/>
    <property type="match status" value="1"/>
</dbReference>
<sequence>MKQIIIATKNAGKVKDFQKLLEPFHCEIKSLLDFPEIADVEETGTTFEENATLKAETICDIVQQPVIADDSGLEIDALNGEPGVYSARYAGEQKNDADNLNKVLHNLKETKEIDRTARFVCVIAIAEPNKETIIKRGECEGAIVFEPKGEHGFGYDPIFRPKGLDLTMAELTLEEKNKISHRKNALDQLVNWVKEL</sequence>
<comment type="function">
    <text evidence="7">Pyrophosphatase that catalyzes the hydrolysis of nucleoside triphosphates to their monophosphate derivatives, with a high preference for the non-canonical purine nucleotides XTP (xanthosine triphosphate), dITP (deoxyinosine triphosphate) and ITP. Seems to function as a house-cleaning enzyme that removes non-canonical purine nucleotides from the nucleotide pool, thus preventing their incorporation into DNA/RNA and avoiding chromosomal lesions.</text>
</comment>
<dbReference type="Gene3D" id="3.90.950.10">
    <property type="match status" value="1"/>
</dbReference>
<feature type="binding site" evidence="7">
    <location>
        <position position="41"/>
    </location>
    <ligand>
        <name>Mg(2+)</name>
        <dbReference type="ChEBI" id="CHEBI:18420"/>
    </ligand>
</feature>
<keyword evidence="4 7" id="KW-0378">Hydrolase</keyword>
<dbReference type="HAMAP" id="MF_01405">
    <property type="entry name" value="Non_canon_purine_NTPase"/>
    <property type="match status" value="1"/>
</dbReference>
<dbReference type="RefSeq" id="WP_390199258.1">
    <property type="nucleotide sequence ID" value="NZ_JBHSDV010000003.1"/>
</dbReference>
<dbReference type="SUPFAM" id="SSF52972">
    <property type="entry name" value="ITPase-like"/>
    <property type="match status" value="1"/>
</dbReference>
<gene>
    <name evidence="9" type="ORF">ACFOZ1_10945</name>
</gene>
<accession>A0ABV8VZS5</accession>
<keyword evidence="3 7" id="KW-0547">Nucleotide-binding</keyword>
<comment type="cofactor">
    <cofactor evidence="7">
        <name>Mg(2+)</name>
        <dbReference type="ChEBI" id="CHEBI:18420"/>
    </cofactor>
    <text evidence="7">Binds 1 Mg(2+) ion per subunit.</text>
</comment>
<dbReference type="InterPro" id="IPR029001">
    <property type="entry name" value="ITPase-like_fam"/>
</dbReference>
<proteinExistence type="inferred from homology"/>
<evidence type="ECO:0000256" key="1">
    <source>
        <dbReference type="ARBA" id="ARBA00008023"/>
    </source>
</evidence>